<evidence type="ECO:0000256" key="1">
    <source>
        <dbReference type="ARBA" id="ARBA00009277"/>
    </source>
</evidence>
<dbReference type="InterPro" id="IPR001584">
    <property type="entry name" value="Integrase_cat-core"/>
</dbReference>
<dbReference type="InterPro" id="IPR054353">
    <property type="entry name" value="IstA-like_C"/>
</dbReference>
<reference evidence="4 5" key="1">
    <citation type="submission" date="2019-08" db="EMBL/GenBank/DDBJ databases">
        <title>Archangium and Cystobacter genomes.</title>
        <authorList>
            <person name="Chen I.-C.K."/>
            <person name="Wielgoss S."/>
        </authorList>
    </citation>
    <scope>NUCLEOTIDE SEQUENCE [LARGE SCALE GENOMIC DNA]</scope>
    <source>
        <strain evidence="4 5">Cbm 6</strain>
    </source>
</reference>
<evidence type="ECO:0000313" key="4">
    <source>
        <dbReference type="EMBL" id="WNG48150.1"/>
    </source>
</evidence>
<dbReference type="InterPro" id="IPR036397">
    <property type="entry name" value="RNaseH_sf"/>
</dbReference>
<keyword evidence="5" id="KW-1185">Reference proteome</keyword>
<protein>
    <submittedName>
        <fullName evidence="4">IS21 family transposase</fullName>
    </submittedName>
</protein>
<dbReference type="InterPro" id="IPR012337">
    <property type="entry name" value="RNaseH-like_sf"/>
</dbReference>
<organism evidence="4 5">
    <name type="scientific">Archangium minus</name>
    <dbReference type="NCBI Taxonomy" id="83450"/>
    <lineage>
        <taxon>Bacteria</taxon>
        <taxon>Pseudomonadati</taxon>
        <taxon>Myxococcota</taxon>
        <taxon>Myxococcia</taxon>
        <taxon>Myxococcales</taxon>
        <taxon>Cystobacterineae</taxon>
        <taxon>Archangiaceae</taxon>
        <taxon>Archangium</taxon>
    </lineage>
</organism>
<dbReference type="PANTHER" id="PTHR35004">
    <property type="entry name" value="TRANSPOSASE RV3428C-RELATED"/>
    <property type="match status" value="1"/>
</dbReference>
<dbReference type="Pfam" id="PF22483">
    <property type="entry name" value="Mu-transpos_C_2"/>
    <property type="match status" value="1"/>
</dbReference>
<feature type="domain" description="Integrase catalytic" evidence="3">
    <location>
        <begin position="129"/>
        <end position="308"/>
    </location>
</feature>
<dbReference type="Pfam" id="PF00665">
    <property type="entry name" value="rve"/>
    <property type="match status" value="1"/>
</dbReference>
<evidence type="ECO:0000259" key="3">
    <source>
        <dbReference type="PROSITE" id="PS50994"/>
    </source>
</evidence>
<accession>A0ABY9WYC0</accession>
<name>A0ABY9WYC0_9BACT</name>
<evidence type="ECO:0000313" key="5">
    <source>
        <dbReference type="Proteomes" id="UP001611383"/>
    </source>
</evidence>
<dbReference type="Proteomes" id="UP001611383">
    <property type="component" value="Chromosome"/>
</dbReference>
<feature type="domain" description="HTH IS408-type" evidence="2">
    <location>
        <begin position="4"/>
        <end position="85"/>
    </location>
</feature>
<dbReference type="Gene3D" id="3.30.420.10">
    <property type="entry name" value="Ribonuclease H-like superfamily/Ribonuclease H"/>
    <property type="match status" value="1"/>
</dbReference>
<evidence type="ECO:0000259" key="2">
    <source>
        <dbReference type="PROSITE" id="PS50532"/>
    </source>
</evidence>
<dbReference type="RefSeq" id="WP_395805318.1">
    <property type="nucleotide sequence ID" value="NZ_CP043494.1"/>
</dbReference>
<dbReference type="InterPro" id="IPR017895">
    <property type="entry name" value="HTH_IS408/IS1162_type"/>
</dbReference>
<gene>
    <name evidence="4" type="ORF">F0U60_31445</name>
</gene>
<proteinExistence type="inferred from homology"/>
<dbReference type="NCBIfam" id="NF033546">
    <property type="entry name" value="transpos_IS21"/>
    <property type="match status" value="1"/>
</dbReference>
<dbReference type="PROSITE" id="PS50994">
    <property type="entry name" value="INTEGRASE"/>
    <property type="match status" value="1"/>
</dbReference>
<dbReference type="PANTHER" id="PTHR35004:SF8">
    <property type="entry name" value="TRANSPOSASE RV3428C-RELATED"/>
    <property type="match status" value="1"/>
</dbReference>
<sequence length="504" mass="57931">MRKLREILRLHLEMGLTGRAIARSCGLSPSTVSDYLGRIKLARLSWPLPAELDDDAALTQLLFPDEHKPKLNRPEPDFARIHEELRRKHVTKQLLWQEYREQHPDGYQYSQFCEHYARWCAQLSVTMRQTHRAGEKGFVDFSGDGLELVVPETGERKKVKLFLFVLGASSYTYVEPVLGEDLATWVGCHSRALEYFGGVPQVVVPDNLKAAVQRPDRYEPELNPTYAELARHYGFAVVPARVRKPRDKAKVEAAVLLAERWILAVLRHQRFSTLQQVREAVRPLLEKLNERPMRKLGKSRRQLFEELDRPALKPLPAERYELAWWKKARVNIDYHIELDEHLYSVPYQLVGKQVEVRATTTCVEVFLAGRRVASHPRASGPRPTTLPEHMPSSHRAHAQWTPSRILEWAAKVGPSTAALAEELMRRRKHPEQGFRACLGIIRLKETYGPERLERACARALRHRACSYGSVAAILRNKLEAVEPVAEERPALPVHENIRGPDYYH</sequence>
<dbReference type="EMBL" id="CP043494">
    <property type="protein sequence ID" value="WNG48150.1"/>
    <property type="molecule type" value="Genomic_DNA"/>
</dbReference>
<comment type="similarity">
    <text evidence="1">Belongs to the transposase IS21/IS408/IS1162 family.</text>
</comment>
<dbReference type="PROSITE" id="PS50532">
    <property type="entry name" value="HTH_IS408"/>
    <property type="match status" value="1"/>
</dbReference>
<dbReference type="SUPFAM" id="SSF53098">
    <property type="entry name" value="Ribonuclease H-like"/>
    <property type="match status" value="1"/>
</dbReference>